<comment type="caution">
    <text evidence="2">The sequence shown here is derived from an EMBL/GenBank/DDBJ whole genome shotgun (WGS) entry which is preliminary data.</text>
</comment>
<proteinExistence type="predicted"/>
<evidence type="ECO:0000313" key="4">
    <source>
        <dbReference type="Proteomes" id="UP000663834"/>
    </source>
</evidence>
<evidence type="ECO:0000256" key="1">
    <source>
        <dbReference type="SAM" id="Phobius"/>
    </source>
</evidence>
<reference evidence="2" key="1">
    <citation type="submission" date="2021-02" db="EMBL/GenBank/DDBJ databases">
        <authorList>
            <person name="Nowell W R."/>
        </authorList>
    </citation>
    <scope>NUCLEOTIDE SEQUENCE</scope>
</reference>
<gene>
    <name evidence="3" type="ORF">GIL414_LOCUS554</name>
    <name evidence="2" type="ORF">KQP761_LOCUS20164</name>
</gene>
<name>A0A815Z876_9BILA</name>
<keyword evidence="1" id="KW-0472">Membrane</keyword>
<feature type="transmembrane region" description="Helical" evidence="1">
    <location>
        <begin position="65"/>
        <end position="86"/>
    </location>
</feature>
<feature type="transmembrane region" description="Helical" evidence="1">
    <location>
        <begin position="28"/>
        <end position="50"/>
    </location>
</feature>
<evidence type="ECO:0000313" key="2">
    <source>
        <dbReference type="EMBL" id="CAF1581014.1"/>
    </source>
</evidence>
<dbReference type="EMBL" id="CAJNOW010010439">
    <property type="protein sequence ID" value="CAF1581014.1"/>
    <property type="molecule type" value="Genomic_DNA"/>
</dbReference>
<keyword evidence="1" id="KW-0812">Transmembrane</keyword>
<dbReference type="AlphaFoldDB" id="A0A815Z876"/>
<keyword evidence="1" id="KW-1133">Transmembrane helix</keyword>
<sequence>MACVDSRAVCSASATIRRFALVGLAHRLAILIIIMWLILPIHTLIFANILPPGNVTCIILQNDVAIVHGIYTTIMGGLVPPTIMLLHRSIQTHWFRENFGKNLLTRANGSLCFSLESRCCRFN</sequence>
<dbReference type="EMBL" id="CAJOBJ010000066">
    <property type="protein sequence ID" value="CAF3791123.1"/>
    <property type="molecule type" value="Genomic_DNA"/>
</dbReference>
<evidence type="ECO:0000313" key="3">
    <source>
        <dbReference type="EMBL" id="CAF3791123.1"/>
    </source>
</evidence>
<accession>A0A815Z876</accession>
<dbReference type="Proteomes" id="UP000663834">
    <property type="component" value="Unassembled WGS sequence"/>
</dbReference>
<organism evidence="2 4">
    <name type="scientific">Rotaria magnacalcarata</name>
    <dbReference type="NCBI Taxonomy" id="392030"/>
    <lineage>
        <taxon>Eukaryota</taxon>
        <taxon>Metazoa</taxon>
        <taxon>Spiralia</taxon>
        <taxon>Gnathifera</taxon>
        <taxon>Rotifera</taxon>
        <taxon>Eurotatoria</taxon>
        <taxon>Bdelloidea</taxon>
        <taxon>Philodinida</taxon>
        <taxon>Philodinidae</taxon>
        <taxon>Rotaria</taxon>
    </lineage>
</organism>
<protein>
    <submittedName>
        <fullName evidence="2">Uncharacterized protein</fullName>
    </submittedName>
</protein>
<dbReference type="Proteomes" id="UP000681720">
    <property type="component" value="Unassembled WGS sequence"/>
</dbReference>